<dbReference type="GeneID" id="25904950"/>
<feature type="region of interest" description="Disordered" evidence="1">
    <location>
        <begin position="1"/>
        <end position="69"/>
    </location>
</feature>
<evidence type="ECO:0000313" key="2">
    <source>
        <dbReference type="EMBL" id="KNC83302.1"/>
    </source>
</evidence>
<sequence>MANIDSSTAIDTVQTASDDDYSEQQVPPTSQLQWAPQYITQRADVETRSNQAQEIPTSEEMSSDFCDPSRTQELSTVVKSPGRIVFFGTSGFALCNGHSLEFVVVGKAFL</sequence>
<accession>A0A0L0G2D9</accession>
<dbReference type="Proteomes" id="UP000054560">
    <property type="component" value="Unassembled WGS sequence"/>
</dbReference>
<protein>
    <submittedName>
        <fullName evidence="2">Uncharacterized protein</fullName>
    </submittedName>
</protein>
<organism evidence="2 3">
    <name type="scientific">Sphaeroforma arctica JP610</name>
    <dbReference type="NCBI Taxonomy" id="667725"/>
    <lineage>
        <taxon>Eukaryota</taxon>
        <taxon>Ichthyosporea</taxon>
        <taxon>Ichthyophonida</taxon>
        <taxon>Sphaeroforma</taxon>
    </lineage>
</organism>
<feature type="compositionally biased region" description="Polar residues" evidence="1">
    <location>
        <begin position="48"/>
        <end position="60"/>
    </location>
</feature>
<feature type="compositionally biased region" description="Polar residues" evidence="1">
    <location>
        <begin position="23"/>
        <end position="40"/>
    </location>
</feature>
<dbReference type="EMBL" id="KQ241845">
    <property type="protein sequence ID" value="KNC83302.1"/>
    <property type="molecule type" value="Genomic_DNA"/>
</dbReference>
<name>A0A0L0G2D9_9EUKA</name>
<proteinExistence type="predicted"/>
<dbReference type="RefSeq" id="XP_014157204.1">
    <property type="nucleotide sequence ID" value="XM_014301729.1"/>
</dbReference>
<evidence type="ECO:0000256" key="1">
    <source>
        <dbReference type="SAM" id="MobiDB-lite"/>
    </source>
</evidence>
<gene>
    <name evidence="2" type="ORF">SARC_04446</name>
</gene>
<dbReference type="AlphaFoldDB" id="A0A0L0G2D9"/>
<feature type="compositionally biased region" description="Polar residues" evidence="1">
    <location>
        <begin position="1"/>
        <end position="16"/>
    </location>
</feature>
<evidence type="ECO:0000313" key="3">
    <source>
        <dbReference type="Proteomes" id="UP000054560"/>
    </source>
</evidence>
<keyword evidence="3" id="KW-1185">Reference proteome</keyword>
<reference evidence="2 3" key="1">
    <citation type="submission" date="2011-02" db="EMBL/GenBank/DDBJ databases">
        <title>The Genome Sequence of Sphaeroforma arctica JP610.</title>
        <authorList>
            <consortium name="The Broad Institute Genome Sequencing Platform"/>
            <person name="Russ C."/>
            <person name="Cuomo C."/>
            <person name="Young S.K."/>
            <person name="Zeng Q."/>
            <person name="Gargeya S."/>
            <person name="Alvarado L."/>
            <person name="Berlin A."/>
            <person name="Chapman S.B."/>
            <person name="Chen Z."/>
            <person name="Freedman E."/>
            <person name="Gellesch M."/>
            <person name="Goldberg J."/>
            <person name="Griggs A."/>
            <person name="Gujja S."/>
            <person name="Heilman E."/>
            <person name="Heiman D."/>
            <person name="Howarth C."/>
            <person name="Mehta T."/>
            <person name="Neiman D."/>
            <person name="Pearson M."/>
            <person name="Roberts A."/>
            <person name="Saif S."/>
            <person name="Shea T."/>
            <person name="Shenoy N."/>
            <person name="Sisk P."/>
            <person name="Stolte C."/>
            <person name="Sykes S."/>
            <person name="White J."/>
            <person name="Yandava C."/>
            <person name="Burger G."/>
            <person name="Gray M.W."/>
            <person name="Holland P.W.H."/>
            <person name="King N."/>
            <person name="Lang F.B.F."/>
            <person name="Roger A.J."/>
            <person name="Ruiz-Trillo I."/>
            <person name="Haas B."/>
            <person name="Nusbaum C."/>
            <person name="Birren B."/>
        </authorList>
    </citation>
    <scope>NUCLEOTIDE SEQUENCE [LARGE SCALE GENOMIC DNA]</scope>
    <source>
        <strain evidence="2 3">JP610</strain>
    </source>
</reference>